<dbReference type="RefSeq" id="WP_215625542.1">
    <property type="nucleotide sequence ID" value="NZ_CP067089.2"/>
</dbReference>
<evidence type="ECO:0000313" key="3">
    <source>
        <dbReference type="EMBL" id="QQO08236.1"/>
    </source>
</evidence>
<accession>A0A7T7XKV4</accession>
<feature type="coiled-coil region" evidence="1">
    <location>
        <begin position="36"/>
        <end position="92"/>
    </location>
</feature>
<name>A0A7T7XKV4_9SPIR</name>
<keyword evidence="1" id="KW-0175">Coiled coil</keyword>
<dbReference type="KEGG" id="bhc:JFL75_15030"/>
<gene>
    <name evidence="3" type="ORF">JFL75_15030</name>
</gene>
<evidence type="ECO:0000256" key="2">
    <source>
        <dbReference type="SAM" id="MobiDB-lite"/>
    </source>
</evidence>
<protein>
    <recommendedName>
        <fullName evidence="5">DUF2802 domain-containing protein</fullName>
    </recommendedName>
</protein>
<dbReference type="EMBL" id="CP067089">
    <property type="protein sequence ID" value="QQO08236.1"/>
    <property type="molecule type" value="Genomic_DNA"/>
</dbReference>
<sequence>MSLALLLSVAGIILWGFAFLYLRSYIKRRTGQERILSDFRDEVDKMIADIDAATDRDITLVEERVKALRKLLEDADKRIAVYKTELERRNSQESAYAELGRRYIVKNDAPPVKTGHAGAFADVSEPADNGAGAQSELGFGAGTAAPGTEAAPDGIAPGPAAAGGSPETPAGPGLKPRFIRSSVQIEPKPPSFAERVNELARAGFSSDLIANRLGATVAEVDLVIALSGNAAGLQDE</sequence>
<organism evidence="3 4">
    <name type="scientific">Breznakiella homolactica</name>
    <dbReference type="NCBI Taxonomy" id="2798577"/>
    <lineage>
        <taxon>Bacteria</taxon>
        <taxon>Pseudomonadati</taxon>
        <taxon>Spirochaetota</taxon>
        <taxon>Spirochaetia</taxon>
        <taxon>Spirochaetales</taxon>
        <taxon>Breznakiellaceae</taxon>
        <taxon>Breznakiella</taxon>
    </lineage>
</organism>
<evidence type="ECO:0000313" key="4">
    <source>
        <dbReference type="Proteomes" id="UP000595917"/>
    </source>
</evidence>
<dbReference type="AlphaFoldDB" id="A0A7T7XKV4"/>
<evidence type="ECO:0008006" key="5">
    <source>
        <dbReference type="Google" id="ProtNLM"/>
    </source>
</evidence>
<keyword evidence="4" id="KW-1185">Reference proteome</keyword>
<feature type="compositionally biased region" description="Low complexity" evidence="2">
    <location>
        <begin position="142"/>
        <end position="173"/>
    </location>
</feature>
<evidence type="ECO:0000256" key="1">
    <source>
        <dbReference type="SAM" id="Coils"/>
    </source>
</evidence>
<feature type="region of interest" description="Disordered" evidence="2">
    <location>
        <begin position="121"/>
        <end position="176"/>
    </location>
</feature>
<reference evidence="3" key="1">
    <citation type="submission" date="2021-01" db="EMBL/GenBank/DDBJ databases">
        <title>Description of Breznakiella homolactica.</title>
        <authorList>
            <person name="Song Y."/>
            <person name="Brune A."/>
        </authorList>
    </citation>
    <scope>NUCLEOTIDE SEQUENCE</scope>
    <source>
        <strain evidence="3">RmG30</strain>
    </source>
</reference>
<proteinExistence type="predicted"/>
<dbReference type="Proteomes" id="UP000595917">
    <property type="component" value="Chromosome"/>
</dbReference>